<dbReference type="Pfam" id="PF05517">
    <property type="entry name" value="p25-alpha"/>
    <property type="match status" value="1"/>
</dbReference>
<dbReference type="AlphaFoldDB" id="A0A8C3JUI7"/>
<dbReference type="GO" id="GO:0001578">
    <property type="term" value="P:microtubule bundle formation"/>
    <property type="evidence" value="ECO:0007669"/>
    <property type="project" value="TreeGrafter"/>
</dbReference>
<reference evidence="2" key="1">
    <citation type="submission" date="2025-08" db="UniProtKB">
        <authorList>
            <consortium name="Ensembl"/>
        </authorList>
    </citation>
    <scope>IDENTIFICATION</scope>
</reference>
<dbReference type="Gene3D" id="1.10.238.10">
    <property type="entry name" value="EF-hand"/>
    <property type="match status" value="1"/>
</dbReference>
<evidence type="ECO:0000313" key="3">
    <source>
        <dbReference type="Proteomes" id="UP000694419"/>
    </source>
</evidence>
<proteinExistence type="inferred from homology"/>
<organism evidence="2 3">
    <name type="scientific">Calidris pygmaea</name>
    <name type="common">Spoon-billed sandpiper</name>
    <dbReference type="NCBI Taxonomy" id="425635"/>
    <lineage>
        <taxon>Eukaryota</taxon>
        <taxon>Metazoa</taxon>
        <taxon>Chordata</taxon>
        <taxon>Craniata</taxon>
        <taxon>Vertebrata</taxon>
        <taxon>Euteleostomi</taxon>
        <taxon>Archelosauria</taxon>
        <taxon>Archosauria</taxon>
        <taxon>Dinosauria</taxon>
        <taxon>Saurischia</taxon>
        <taxon>Theropoda</taxon>
        <taxon>Coelurosauria</taxon>
        <taxon>Aves</taxon>
        <taxon>Neognathae</taxon>
        <taxon>Neoaves</taxon>
        <taxon>Charadriiformes</taxon>
        <taxon>Scolopacidae</taxon>
        <taxon>Calidris</taxon>
    </lineage>
</organism>
<dbReference type="Ensembl" id="ENSCPGT00000015501.1">
    <property type="protein sequence ID" value="ENSCPGP00000014138.1"/>
    <property type="gene ID" value="ENSCPGG00000010006.1"/>
</dbReference>
<dbReference type="InterPro" id="IPR008907">
    <property type="entry name" value="TPP/p25"/>
</dbReference>
<comment type="similarity">
    <text evidence="1">Belongs to the TPPP family.</text>
</comment>
<dbReference type="GO" id="GO:0032273">
    <property type="term" value="P:positive regulation of protein polymerization"/>
    <property type="evidence" value="ECO:0007669"/>
    <property type="project" value="TreeGrafter"/>
</dbReference>
<dbReference type="GO" id="GO:0046785">
    <property type="term" value="P:microtubule polymerization"/>
    <property type="evidence" value="ECO:0007669"/>
    <property type="project" value="InterPro"/>
</dbReference>
<reference evidence="2" key="2">
    <citation type="submission" date="2025-09" db="UniProtKB">
        <authorList>
            <consortium name="Ensembl"/>
        </authorList>
    </citation>
    <scope>IDENTIFICATION</scope>
</reference>
<dbReference type="GO" id="GO:0015631">
    <property type="term" value="F:tubulin binding"/>
    <property type="evidence" value="ECO:0007669"/>
    <property type="project" value="InterPro"/>
</dbReference>
<dbReference type="GO" id="GO:0005874">
    <property type="term" value="C:microtubule"/>
    <property type="evidence" value="ECO:0007669"/>
    <property type="project" value="TreeGrafter"/>
</dbReference>
<dbReference type="PANTHER" id="PTHR12932:SF21">
    <property type="entry name" value="TUBULIN POLYMERIZATION-PROMOTING PROTEIN FAMILY MEMBER 2"/>
    <property type="match status" value="1"/>
</dbReference>
<dbReference type="PANTHER" id="PTHR12932">
    <property type="entry name" value="P25 ALPHA-RELATED"/>
    <property type="match status" value="1"/>
</dbReference>
<name>A0A8C3JUI7_9CHAR</name>
<accession>A0A8C3JUI7</accession>
<protein>
    <submittedName>
        <fullName evidence="2">Uncharacterized protein</fullName>
    </submittedName>
</protein>
<dbReference type="InterPro" id="IPR011992">
    <property type="entry name" value="EF-hand-dom_pair"/>
</dbReference>
<sequence>MAERHLKMSKVEKAFCKFVIFSDTSTSGNDMTGENFSKMYKECGVMDGKTMTSTDVNIIFNRVKGGAHTITFAWFQQAMKEFCSKCCKGKLPKETLQAAYGLIEGKKPNSVGATVSMSFLTHSNGSHKEHYDESGKGKCIAGCQDLADNRGYIGAYKGAGTYDSMH</sequence>
<evidence type="ECO:0000256" key="1">
    <source>
        <dbReference type="ARBA" id="ARBA00010994"/>
    </source>
</evidence>
<keyword evidence="3" id="KW-1185">Reference proteome</keyword>
<evidence type="ECO:0000313" key="2">
    <source>
        <dbReference type="Ensembl" id="ENSCPGP00000014138.1"/>
    </source>
</evidence>
<dbReference type="Proteomes" id="UP000694419">
    <property type="component" value="Unplaced"/>
</dbReference>
<dbReference type="SUPFAM" id="SSF47473">
    <property type="entry name" value="EF-hand"/>
    <property type="match status" value="1"/>
</dbReference>